<evidence type="ECO:0000256" key="2">
    <source>
        <dbReference type="ARBA" id="ARBA00010942"/>
    </source>
</evidence>
<dbReference type="Proteomes" id="UP000551563">
    <property type="component" value="Unassembled WGS sequence"/>
</dbReference>
<dbReference type="GO" id="GO:0009636">
    <property type="term" value="P:response to toxic substance"/>
    <property type="evidence" value="ECO:0007669"/>
    <property type="project" value="UniProtKB-ARBA"/>
</dbReference>
<dbReference type="Gene3D" id="3.30.70.1430">
    <property type="entry name" value="Multidrug efflux transporter AcrB pore domain"/>
    <property type="match status" value="2"/>
</dbReference>
<dbReference type="RefSeq" id="WP_112702325.1">
    <property type="nucleotide sequence ID" value="NZ_CP122438.1"/>
</dbReference>
<comment type="caution">
    <text evidence="10">The sequence shown here is derived from an EMBL/GenBank/DDBJ whole genome shotgun (WGS) entry which is preliminary data.</text>
</comment>
<evidence type="ECO:0000256" key="8">
    <source>
        <dbReference type="ARBA" id="ARBA00023136"/>
    </source>
</evidence>
<comment type="similarity">
    <text evidence="2 9">Belongs to the resistance-nodulation-cell division (RND) (TC 2.A.6) family.</text>
</comment>
<dbReference type="InterPro" id="IPR027463">
    <property type="entry name" value="AcrB_DN_DC_subdom"/>
</dbReference>
<dbReference type="NCBIfam" id="TIGR00915">
    <property type="entry name" value="2A0602"/>
    <property type="match status" value="1"/>
</dbReference>
<reference evidence="10 11" key="1">
    <citation type="journal article" date="2020" name="Biotechnol. Biofuels">
        <title>New insights from the biogas microbiome by comprehensive genome-resolved metagenomics of nearly 1600 species originating from multiple anaerobic digesters.</title>
        <authorList>
            <person name="Campanaro S."/>
            <person name="Treu L."/>
            <person name="Rodriguez-R L.M."/>
            <person name="Kovalovszki A."/>
            <person name="Ziels R.M."/>
            <person name="Maus I."/>
            <person name="Zhu X."/>
            <person name="Kougias P.G."/>
            <person name="Basile A."/>
            <person name="Luo G."/>
            <person name="Schluter A."/>
            <person name="Konstantinidis K.T."/>
            <person name="Angelidaki I."/>
        </authorList>
    </citation>
    <scope>NUCLEOTIDE SEQUENCE [LARGE SCALE GENOMIC DNA]</scope>
    <source>
        <strain evidence="10">AS04akNAM_66</strain>
    </source>
</reference>
<feature type="transmembrane region" description="Helical" evidence="9">
    <location>
        <begin position="341"/>
        <end position="361"/>
    </location>
</feature>
<feature type="transmembrane region" description="Helical" evidence="9">
    <location>
        <begin position="898"/>
        <end position="918"/>
    </location>
</feature>
<dbReference type="SUPFAM" id="SSF82714">
    <property type="entry name" value="Multidrug efflux transporter AcrB TolC docking domain, DN and DC subdomains"/>
    <property type="match status" value="2"/>
</dbReference>
<dbReference type="GO" id="GO:0015562">
    <property type="term" value="F:efflux transmembrane transporter activity"/>
    <property type="evidence" value="ECO:0007669"/>
    <property type="project" value="InterPro"/>
</dbReference>
<dbReference type="Gene3D" id="3.30.70.1440">
    <property type="entry name" value="Multidrug efflux transporter AcrB pore domain"/>
    <property type="match status" value="1"/>
</dbReference>
<evidence type="ECO:0000256" key="4">
    <source>
        <dbReference type="ARBA" id="ARBA00022475"/>
    </source>
</evidence>
<dbReference type="PANTHER" id="PTHR32063">
    <property type="match status" value="1"/>
</dbReference>
<feature type="transmembrane region" description="Helical" evidence="9">
    <location>
        <begin position="473"/>
        <end position="500"/>
    </location>
</feature>
<evidence type="ECO:0000313" key="11">
    <source>
        <dbReference type="Proteomes" id="UP000551563"/>
    </source>
</evidence>
<feature type="transmembrane region" description="Helical" evidence="9">
    <location>
        <begin position="924"/>
        <end position="948"/>
    </location>
</feature>
<dbReference type="EMBL" id="DUMN01000143">
    <property type="protein sequence ID" value="HHV66908.1"/>
    <property type="molecule type" value="Genomic_DNA"/>
</dbReference>
<feature type="transmembrane region" description="Helical" evidence="9">
    <location>
        <begin position="441"/>
        <end position="461"/>
    </location>
</feature>
<feature type="transmembrane region" description="Helical" evidence="9">
    <location>
        <begin position="12"/>
        <end position="33"/>
    </location>
</feature>
<dbReference type="PANTHER" id="PTHR32063:SF76">
    <property type="entry name" value="EFFLUX PUMP MEMBRANE TRANSPORTER"/>
    <property type="match status" value="1"/>
</dbReference>
<keyword evidence="8 9" id="KW-0472">Membrane</keyword>
<gene>
    <name evidence="10" type="ORF">GXX48_04585</name>
</gene>
<keyword evidence="5 9" id="KW-0997">Cell inner membrane</keyword>
<dbReference type="Gene3D" id="1.20.1640.10">
    <property type="entry name" value="Multidrug efflux transporter AcrB transmembrane domain"/>
    <property type="match status" value="2"/>
</dbReference>
<dbReference type="FunFam" id="3.30.70.1430:FF:000001">
    <property type="entry name" value="Efflux pump membrane transporter"/>
    <property type="match status" value="1"/>
</dbReference>
<dbReference type="SUPFAM" id="SSF82693">
    <property type="entry name" value="Multidrug efflux transporter AcrB pore domain, PN1, PN2, PC1 and PC2 subdomains"/>
    <property type="match status" value="4"/>
</dbReference>
<dbReference type="InterPro" id="IPR004764">
    <property type="entry name" value="MdtF-like"/>
</dbReference>
<keyword evidence="4" id="KW-1003">Cell membrane</keyword>
<keyword evidence="6 9" id="KW-0812">Transmembrane</keyword>
<dbReference type="Pfam" id="PF00873">
    <property type="entry name" value="ACR_tran"/>
    <property type="match status" value="1"/>
</dbReference>
<dbReference type="GO" id="GO:0042910">
    <property type="term" value="F:xenobiotic transmembrane transporter activity"/>
    <property type="evidence" value="ECO:0007669"/>
    <property type="project" value="TreeGrafter"/>
</dbReference>
<dbReference type="Gene3D" id="3.30.2090.10">
    <property type="entry name" value="Multidrug efflux transporter AcrB TolC docking domain, DN and DC subdomains"/>
    <property type="match status" value="2"/>
</dbReference>
<dbReference type="SUPFAM" id="SSF82866">
    <property type="entry name" value="Multidrug efflux transporter AcrB transmembrane domain"/>
    <property type="match status" value="2"/>
</dbReference>
<comment type="subcellular location">
    <subcellularLocation>
        <location evidence="1 9">Cell inner membrane</location>
        <topology evidence="1 9">Multi-pass membrane protein</topology>
    </subcellularLocation>
</comment>
<feature type="transmembrane region" description="Helical" evidence="9">
    <location>
        <begin position="873"/>
        <end position="891"/>
    </location>
</feature>
<dbReference type="Gene3D" id="3.30.70.1320">
    <property type="entry name" value="Multidrug efflux transporter AcrB pore domain like"/>
    <property type="match status" value="1"/>
</dbReference>
<protein>
    <recommendedName>
        <fullName evidence="9">Efflux pump membrane transporter</fullName>
    </recommendedName>
</protein>
<name>A0A7V6TYI4_9HYPH</name>
<feature type="transmembrane region" description="Helical" evidence="9">
    <location>
        <begin position="537"/>
        <end position="555"/>
    </location>
</feature>
<dbReference type="AlphaFoldDB" id="A0A7V6TYI4"/>
<accession>A0A7V6TYI4</accession>
<evidence type="ECO:0000313" key="10">
    <source>
        <dbReference type="EMBL" id="HHV66908.1"/>
    </source>
</evidence>
<proteinExistence type="inferred from homology"/>
<evidence type="ECO:0000256" key="3">
    <source>
        <dbReference type="ARBA" id="ARBA00022448"/>
    </source>
</evidence>
<sequence>MISELFIRRTRLAIVISIIISIAGAIAIFSLPIQQYPQITPPTVNVSASYPGASAEVIADVVGGPLETAINGVDGMMYMSSTSSNAGQYSLSVTFEVGTDPELAQINVQNRAQLAISRLPAAVAQQGVSVRSRSPDFVLAIAFYSPDDSLNALEITNFATTTIVDALARVPGVGEANVVGASEYSMRVWLNPQRMDALGITVDEVSAAIQRQNIQATLGQAGAPPMRVGTELQYTLVAEGRLRDTEEFGNIVVRTGADGAKVFLRDIARLELGARNYASRASFAGHESAMLQINQSPGANAIQTATAVEAELERLSSRFPAGLQYHVVYDATRFVEASLQLTTRTLFEAFVIVLAVTFIFLQDWRATLISALAIPVSMLGAVAVLFAVGYSLNMISLLALVLAIGLVVDDAILVVENVKHVLEDEPDIPVIDATRKAMHQITGPIISTTLVLLAVVTPTAFLEGIGGQLYRQFAVTISSALVLSSFVALTLSPALAAFLLRHGQRGYRRGPLAWFSSSMEKTREGYGKIVGVLVKHWVIPVAGVVACFALAYFVFVNLPATFLPDEDQGALFVDIQLPSAASLDRTNLIVENVRKTLSETEGVQDVITVAGFSILQSTSTPNSAMAVAALTPWADRETRALQLNSIVNGLRAKFSQVPGANVAVFAPPAIAGMGAVGGLDFRLQALQGQPPQEIAQVVASLLGSINQRPEIAGAATTFNANVPQIYVDVDRSRAEALGLSVSDIYAAIGANFGSRYVNDFTLNGRVFQVNLQADSDFRAHSEDILKLHVRNRSGAMVPLRSVVSLTTVLAPFVITRYNLAASAQVNAVTAPGSSSGQAMAAMEQVASEVLPEGYGYEWSGLSFQERRSSGQETLIFALAFLFAYLFLVAQYESWALPAVVILSLGAALLGAVAGLTFFGLQNSLYVQIAMVLLIGLAAKNAILIVEFAKEQREAGLTAGEAARAGAEQRFRAVMMTAVSFILGILPLILSSGAGAGARQAVGVTIFGGMVAATSLGLLLTPGLYFVIQRLAEHLPERLGGRPDEKKDSVSETVQE</sequence>
<evidence type="ECO:0000256" key="1">
    <source>
        <dbReference type="ARBA" id="ARBA00004429"/>
    </source>
</evidence>
<evidence type="ECO:0000256" key="9">
    <source>
        <dbReference type="RuleBase" id="RU364070"/>
    </source>
</evidence>
<evidence type="ECO:0000256" key="7">
    <source>
        <dbReference type="ARBA" id="ARBA00022989"/>
    </source>
</evidence>
<feature type="transmembrane region" description="Helical" evidence="9">
    <location>
        <begin position="1001"/>
        <end position="1027"/>
    </location>
</feature>
<keyword evidence="3 9" id="KW-0813">Transport</keyword>
<dbReference type="InterPro" id="IPR001036">
    <property type="entry name" value="Acrflvin-R"/>
</dbReference>
<feature type="transmembrane region" description="Helical" evidence="9">
    <location>
        <begin position="368"/>
        <end position="388"/>
    </location>
</feature>
<keyword evidence="7 9" id="KW-1133">Transmembrane helix</keyword>
<organism evidence="10 11">
    <name type="scientific">Brucella intermedia</name>
    <dbReference type="NCBI Taxonomy" id="94625"/>
    <lineage>
        <taxon>Bacteria</taxon>
        <taxon>Pseudomonadati</taxon>
        <taxon>Pseudomonadota</taxon>
        <taxon>Alphaproteobacteria</taxon>
        <taxon>Hyphomicrobiales</taxon>
        <taxon>Brucellaceae</taxon>
        <taxon>Brucella/Ochrobactrum group</taxon>
        <taxon>Brucella</taxon>
    </lineage>
</organism>
<feature type="transmembrane region" description="Helical" evidence="9">
    <location>
        <begin position="394"/>
        <end position="415"/>
    </location>
</feature>
<evidence type="ECO:0000256" key="5">
    <source>
        <dbReference type="ARBA" id="ARBA00022519"/>
    </source>
</evidence>
<feature type="transmembrane region" description="Helical" evidence="9">
    <location>
        <begin position="969"/>
        <end position="989"/>
    </location>
</feature>
<dbReference type="PRINTS" id="PR00702">
    <property type="entry name" value="ACRIFLAVINRP"/>
</dbReference>
<evidence type="ECO:0000256" key="6">
    <source>
        <dbReference type="ARBA" id="ARBA00022692"/>
    </source>
</evidence>
<dbReference type="GO" id="GO:0005886">
    <property type="term" value="C:plasma membrane"/>
    <property type="evidence" value="ECO:0007669"/>
    <property type="project" value="UniProtKB-SubCell"/>
</dbReference>